<reference evidence="7 8" key="1">
    <citation type="journal article" date="2019" name="Sci. Rep.">
        <title>Comparative genomics of chytrid fungi reveal insights into the obligate biotrophic and pathogenic lifestyle of Synchytrium endobioticum.</title>
        <authorList>
            <person name="van de Vossenberg B.T.L.H."/>
            <person name="Warris S."/>
            <person name="Nguyen H.D.T."/>
            <person name="van Gent-Pelzer M.P.E."/>
            <person name="Joly D.L."/>
            <person name="van de Geest H.C."/>
            <person name="Bonants P.J.M."/>
            <person name="Smith D.S."/>
            <person name="Levesque C.A."/>
            <person name="van der Lee T.A.J."/>
        </authorList>
    </citation>
    <scope>NUCLEOTIDE SEQUENCE [LARGE SCALE GENOMIC DNA]</scope>
    <source>
        <strain evidence="7 8">CBS 809.83</strain>
    </source>
</reference>
<evidence type="ECO:0000313" key="7">
    <source>
        <dbReference type="EMBL" id="TPX62969.1"/>
    </source>
</evidence>
<comment type="caution">
    <text evidence="7">The sequence shown here is derived from an EMBL/GenBank/DDBJ whole genome shotgun (WGS) entry which is preliminary data.</text>
</comment>
<evidence type="ECO:0000256" key="2">
    <source>
        <dbReference type="ARBA" id="ARBA00023054"/>
    </source>
</evidence>
<evidence type="ECO:0008006" key="9">
    <source>
        <dbReference type="Google" id="ProtNLM"/>
    </source>
</evidence>
<dbReference type="Pfam" id="PF14775">
    <property type="entry name" value="NYD-SP28_assoc"/>
    <property type="match status" value="1"/>
</dbReference>
<dbReference type="GO" id="GO:0005858">
    <property type="term" value="C:axonemal dynein complex"/>
    <property type="evidence" value="ECO:0007669"/>
    <property type="project" value="InterPro"/>
</dbReference>
<feature type="coiled-coil region" evidence="3">
    <location>
        <begin position="329"/>
        <end position="356"/>
    </location>
</feature>
<dbReference type="Proteomes" id="UP000318582">
    <property type="component" value="Unassembled WGS sequence"/>
</dbReference>
<feature type="compositionally biased region" description="Basic and acidic residues" evidence="4">
    <location>
        <begin position="150"/>
        <end position="176"/>
    </location>
</feature>
<feature type="region of interest" description="Disordered" evidence="4">
    <location>
        <begin position="1"/>
        <end position="181"/>
    </location>
</feature>
<organism evidence="7 8">
    <name type="scientific">Powellomyces hirtus</name>
    <dbReference type="NCBI Taxonomy" id="109895"/>
    <lineage>
        <taxon>Eukaryota</taxon>
        <taxon>Fungi</taxon>
        <taxon>Fungi incertae sedis</taxon>
        <taxon>Chytridiomycota</taxon>
        <taxon>Chytridiomycota incertae sedis</taxon>
        <taxon>Chytridiomycetes</taxon>
        <taxon>Spizellomycetales</taxon>
        <taxon>Powellomycetaceae</taxon>
        <taxon>Powellomyces</taxon>
    </lineage>
</organism>
<keyword evidence="2 3" id="KW-0175">Coiled coil</keyword>
<evidence type="ECO:0000256" key="3">
    <source>
        <dbReference type="SAM" id="Coils"/>
    </source>
</evidence>
<evidence type="ECO:0000259" key="5">
    <source>
        <dbReference type="Pfam" id="PF14772"/>
    </source>
</evidence>
<accession>A0A507EFH2</accession>
<feature type="domain" description="Dynein regulatory complex protein 1/2 N-terminal" evidence="5">
    <location>
        <begin position="151"/>
        <end position="248"/>
    </location>
</feature>
<feature type="compositionally biased region" description="Polar residues" evidence="4">
    <location>
        <begin position="701"/>
        <end position="710"/>
    </location>
</feature>
<dbReference type="InterPro" id="IPR039750">
    <property type="entry name" value="DRC1/DRC2"/>
</dbReference>
<dbReference type="InterPro" id="IPR029440">
    <property type="entry name" value="DRC1_C"/>
</dbReference>
<feature type="domain" description="Dynein regulatory complex protein 1 C-terminal" evidence="6">
    <location>
        <begin position="715"/>
        <end position="774"/>
    </location>
</feature>
<feature type="compositionally biased region" description="Basic and acidic residues" evidence="4">
    <location>
        <begin position="86"/>
        <end position="118"/>
    </location>
</feature>
<dbReference type="EMBL" id="QEAQ01000001">
    <property type="protein sequence ID" value="TPX62969.1"/>
    <property type="molecule type" value="Genomic_DNA"/>
</dbReference>
<dbReference type="PANTHER" id="PTHR21625:SF1">
    <property type="entry name" value="DYNEIN REGULATORY COMPLEX PROTEIN 1"/>
    <property type="match status" value="1"/>
</dbReference>
<evidence type="ECO:0000259" key="6">
    <source>
        <dbReference type="Pfam" id="PF14775"/>
    </source>
</evidence>
<dbReference type="InterPro" id="IPR039505">
    <property type="entry name" value="DRC1/2_N"/>
</dbReference>
<sequence length="798" mass="89953">MTDNVDASPPAHSHDTFESTPQTVTSTDSPPAAATEPAAAAATSPSDAVFSGEQGDSVPGPGVEGDGEGDAGRESRIANRKKRMEARRLAKMRPEKSEDSSKARRVKKTEVQEVDSSKSKTQVGNSKRRIESAKATSSDQVTWVRVSLTGREDTRRQEEARKSQLWSRKRDDERKKTQGMAGDIQTAWDKVMQTTGGPYELNELLTTQKRACDSLISVKNKLIEEYVLELKGKDDEYVKELKRQAEEIDTLLRRMETHHRAFQTTLREELERIERAFIEERTDLIDSNVKEIDTLFTNRGRNEGKYMQERADRVEDHVVQLQALRVHDAEEYNLVKIKLETDVQVLEQQLQQKMRATYQLNTEKLEYNYQVLKKRDEENGTILGTQKRKIGRLTDHLHNLKAKMSKQEKSFQSEYMGLTDDYKRITEQFKELQKKFRHFQIADGKKFREVWTMNDEIARELMRKLLQADQIIYEQQLGLPWTLSTSPEEVFRSVDPAFFHSSSLAAASAAAAALHGSRPTSGRLHSDATTGAGNVPGTANGPRLSIAAQLLSNIDLAVGFNAHDQGHPAPSASSTKKMLDLLCVEASFLVEEKLQKLLSPLHTSEQSLMRLDSIFKALGVESMDDIETLMTYFFKQSKSEDGSEEMELIGPNDVVPAVRRFLDDKKAGKSSGINPAAIGMVDDDVESIDSEVESEPEVEQNPATTRASRSQSLREYWNRMANVINDDQHRVWTAVHTAMSHYNAELVARYALTQEIDAIQRQNEELKGLLRQYMVARVNADLQVPPAKILMLQAGVQA</sequence>
<evidence type="ECO:0000256" key="1">
    <source>
        <dbReference type="ARBA" id="ARBA00009688"/>
    </source>
</evidence>
<dbReference type="GO" id="GO:0070286">
    <property type="term" value="P:axonemal dynein complex assembly"/>
    <property type="evidence" value="ECO:0007669"/>
    <property type="project" value="InterPro"/>
</dbReference>
<protein>
    <recommendedName>
        <fullName evidence="9">Dynein regulatory complex protein 1</fullName>
    </recommendedName>
</protein>
<name>A0A507EFH2_9FUNG</name>
<feature type="compositionally biased region" description="Acidic residues" evidence="4">
    <location>
        <begin position="687"/>
        <end position="698"/>
    </location>
</feature>
<proteinExistence type="inferred from homology"/>
<feature type="compositionally biased region" description="Low complexity" evidence="4">
    <location>
        <begin position="25"/>
        <end position="48"/>
    </location>
</feature>
<comment type="similarity">
    <text evidence="1">Belongs to the DRC1 family.</text>
</comment>
<dbReference type="AlphaFoldDB" id="A0A507EFH2"/>
<feature type="coiled-coil region" evidence="3">
    <location>
        <begin position="749"/>
        <end position="779"/>
    </location>
</feature>
<keyword evidence="8" id="KW-1185">Reference proteome</keyword>
<dbReference type="GO" id="GO:0003352">
    <property type="term" value="P:regulation of cilium movement"/>
    <property type="evidence" value="ECO:0007669"/>
    <property type="project" value="TreeGrafter"/>
</dbReference>
<dbReference type="Pfam" id="PF14772">
    <property type="entry name" value="NYD-SP28"/>
    <property type="match status" value="1"/>
</dbReference>
<evidence type="ECO:0000256" key="4">
    <source>
        <dbReference type="SAM" id="MobiDB-lite"/>
    </source>
</evidence>
<evidence type="ECO:0000313" key="8">
    <source>
        <dbReference type="Proteomes" id="UP000318582"/>
    </source>
</evidence>
<dbReference type="GO" id="GO:0060285">
    <property type="term" value="P:cilium-dependent cell motility"/>
    <property type="evidence" value="ECO:0007669"/>
    <property type="project" value="TreeGrafter"/>
</dbReference>
<gene>
    <name evidence="7" type="ORF">PhCBS80983_g00110</name>
</gene>
<dbReference type="STRING" id="109895.A0A507EFH2"/>
<dbReference type="PANTHER" id="PTHR21625">
    <property type="entry name" value="NYD-SP28 PROTEIN"/>
    <property type="match status" value="1"/>
</dbReference>
<feature type="region of interest" description="Disordered" evidence="4">
    <location>
        <begin position="687"/>
        <end position="710"/>
    </location>
</feature>